<dbReference type="InterPro" id="IPR013249">
    <property type="entry name" value="RNA_pol_sigma70_r4_t2"/>
</dbReference>
<dbReference type="InterPro" id="IPR013324">
    <property type="entry name" value="RNA_pol_sigma_r3/r4-like"/>
</dbReference>
<sequence length="66" mass="7804">TYNSLPAKAKEVFRLSREEAKSNQNIANILNINVKTVEYYITKALKIFHSALKDYFILFVLFWITY</sequence>
<dbReference type="Pfam" id="PF08281">
    <property type="entry name" value="Sigma70_r4_2"/>
    <property type="match status" value="1"/>
</dbReference>
<dbReference type="AlphaFoldDB" id="X1ULR9"/>
<gene>
    <name evidence="2" type="ORF">S12H4_61159</name>
</gene>
<feature type="domain" description="RNA polymerase sigma factor 70 region 4 type 2" evidence="1">
    <location>
        <begin position="3"/>
        <end position="46"/>
    </location>
</feature>
<dbReference type="Gene3D" id="1.10.10.10">
    <property type="entry name" value="Winged helix-like DNA-binding domain superfamily/Winged helix DNA-binding domain"/>
    <property type="match status" value="1"/>
</dbReference>
<dbReference type="GO" id="GO:0016987">
    <property type="term" value="F:sigma factor activity"/>
    <property type="evidence" value="ECO:0007669"/>
    <property type="project" value="InterPro"/>
</dbReference>
<dbReference type="SUPFAM" id="SSF88659">
    <property type="entry name" value="Sigma3 and sigma4 domains of RNA polymerase sigma factors"/>
    <property type="match status" value="1"/>
</dbReference>
<dbReference type="EMBL" id="BARW01040501">
    <property type="protein sequence ID" value="GAJ18418.1"/>
    <property type="molecule type" value="Genomic_DNA"/>
</dbReference>
<dbReference type="InterPro" id="IPR036388">
    <property type="entry name" value="WH-like_DNA-bd_sf"/>
</dbReference>
<protein>
    <recommendedName>
        <fullName evidence="1">RNA polymerase sigma factor 70 region 4 type 2 domain-containing protein</fullName>
    </recommendedName>
</protein>
<evidence type="ECO:0000259" key="1">
    <source>
        <dbReference type="Pfam" id="PF08281"/>
    </source>
</evidence>
<name>X1ULR9_9ZZZZ</name>
<dbReference type="GO" id="GO:0006352">
    <property type="term" value="P:DNA-templated transcription initiation"/>
    <property type="evidence" value="ECO:0007669"/>
    <property type="project" value="InterPro"/>
</dbReference>
<dbReference type="GO" id="GO:0003677">
    <property type="term" value="F:DNA binding"/>
    <property type="evidence" value="ECO:0007669"/>
    <property type="project" value="InterPro"/>
</dbReference>
<evidence type="ECO:0000313" key="2">
    <source>
        <dbReference type="EMBL" id="GAJ18418.1"/>
    </source>
</evidence>
<accession>X1ULR9</accession>
<organism evidence="2">
    <name type="scientific">marine sediment metagenome</name>
    <dbReference type="NCBI Taxonomy" id="412755"/>
    <lineage>
        <taxon>unclassified sequences</taxon>
        <taxon>metagenomes</taxon>
        <taxon>ecological metagenomes</taxon>
    </lineage>
</organism>
<reference evidence="2" key="1">
    <citation type="journal article" date="2014" name="Front. Microbiol.">
        <title>High frequency of phylogenetically diverse reductive dehalogenase-homologous genes in deep subseafloor sedimentary metagenomes.</title>
        <authorList>
            <person name="Kawai M."/>
            <person name="Futagami T."/>
            <person name="Toyoda A."/>
            <person name="Takaki Y."/>
            <person name="Nishi S."/>
            <person name="Hori S."/>
            <person name="Arai W."/>
            <person name="Tsubouchi T."/>
            <person name="Morono Y."/>
            <person name="Uchiyama I."/>
            <person name="Ito T."/>
            <person name="Fujiyama A."/>
            <person name="Inagaki F."/>
            <person name="Takami H."/>
        </authorList>
    </citation>
    <scope>NUCLEOTIDE SEQUENCE</scope>
    <source>
        <strain evidence="2">Expedition CK06-06</strain>
    </source>
</reference>
<proteinExistence type="predicted"/>
<comment type="caution">
    <text evidence="2">The sequence shown here is derived from an EMBL/GenBank/DDBJ whole genome shotgun (WGS) entry which is preliminary data.</text>
</comment>
<feature type="non-terminal residue" evidence="2">
    <location>
        <position position="1"/>
    </location>
</feature>